<dbReference type="Proteomes" id="UP000317494">
    <property type="component" value="Unassembled WGS sequence"/>
</dbReference>
<comment type="caution">
    <text evidence="1">The sequence shown here is derived from an EMBL/GenBank/DDBJ whole genome shotgun (WGS) entry which is preliminary data.</text>
</comment>
<accession>A0A507BYD9</accession>
<sequence>MAGTTWETLFGEQHMSPCILQVEEVETSAVRLGPRPHRSSTTVHQLALDQLQICNDVNTGRKLEQLQMQVQNVIDYRTRMIGQGLTFNLYIALNPRLHLATKIAQIRSDSVPYPFTEEQLLEEPKASLPQDRLYLTRAYHRLVFEELTTFFETIKHHFGVHEQALAEVALHMHQNLEIKYGEILERILNEDIGWHRRLIAYMHQLMTEHAPRCSLEASTTYPGPRVIEAKARTSGLYFSGSVIKCQSHSPRLTGVFASFTHYLIRLLRMNKVQSTYRSDLLFYIVYMDSSSYMSK</sequence>
<protein>
    <submittedName>
        <fullName evidence="1">Uncharacterized protein</fullName>
    </submittedName>
</protein>
<proteinExistence type="predicted"/>
<gene>
    <name evidence="1" type="ORF">SeMB42_g07928</name>
</gene>
<evidence type="ECO:0000313" key="2">
    <source>
        <dbReference type="Proteomes" id="UP000317494"/>
    </source>
</evidence>
<keyword evidence="2" id="KW-1185">Reference proteome</keyword>
<evidence type="ECO:0000313" key="1">
    <source>
        <dbReference type="EMBL" id="TPX30355.1"/>
    </source>
</evidence>
<reference evidence="1 2" key="1">
    <citation type="journal article" date="2019" name="Sci. Rep.">
        <title>Comparative genomics of chytrid fungi reveal insights into the obligate biotrophic and pathogenic lifestyle of Synchytrium endobioticum.</title>
        <authorList>
            <person name="van de Vossenberg B.T.L.H."/>
            <person name="Warris S."/>
            <person name="Nguyen H.D.T."/>
            <person name="van Gent-Pelzer M.P.E."/>
            <person name="Joly D.L."/>
            <person name="van de Geest H.C."/>
            <person name="Bonants P.J.M."/>
            <person name="Smith D.S."/>
            <person name="Levesque C.A."/>
            <person name="van der Lee T.A.J."/>
        </authorList>
    </citation>
    <scope>NUCLEOTIDE SEQUENCE [LARGE SCALE GENOMIC DNA]</scope>
    <source>
        <strain evidence="1 2">MB42</strain>
    </source>
</reference>
<dbReference type="AlphaFoldDB" id="A0A507BYD9"/>
<name>A0A507BYD9_9FUNG</name>
<feature type="non-terminal residue" evidence="1">
    <location>
        <position position="295"/>
    </location>
</feature>
<dbReference type="VEuPathDB" id="FungiDB:SeMB42_g07928"/>
<organism evidence="1 2">
    <name type="scientific">Synchytrium endobioticum</name>
    <dbReference type="NCBI Taxonomy" id="286115"/>
    <lineage>
        <taxon>Eukaryota</taxon>
        <taxon>Fungi</taxon>
        <taxon>Fungi incertae sedis</taxon>
        <taxon>Chytridiomycota</taxon>
        <taxon>Chytridiomycota incertae sedis</taxon>
        <taxon>Chytridiomycetes</taxon>
        <taxon>Synchytriales</taxon>
        <taxon>Synchytriaceae</taxon>
        <taxon>Synchytrium</taxon>
    </lineage>
</organism>
<dbReference type="EMBL" id="QEAN01000692">
    <property type="protein sequence ID" value="TPX30355.1"/>
    <property type="molecule type" value="Genomic_DNA"/>
</dbReference>